<evidence type="ECO:0000256" key="3">
    <source>
        <dbReference type="ARBA" id="ARBA00023136"/>
    </source>
</evidence>
<feature type="domain" description="Ig-like" evidence="7">
    <location>
        <begin position="15"/>
        <end position="132"/>
    </location>
</feature>
<dbReference type="InterPro" id="IPR013106">
    <property type="entry name" value="Ig_V-set"/>
</dbReference>
<evidence type="ECO:0000256" key="6">
    <source>
        <dbReference type="ARBA" id="ARBA00023319"/>
    </source>
</evidence>
<dbReference type="PANTHER" id="PTHR24100">
    <property type="entry name" value="BUTYROPHILIN"/>
    <property type="match status" value="1"/>
</dbReference>
<dbReference type="SMART" id="SM00409">
    <property type="entry name" value="IG"/>
    <property type="match status" value="1"/>
</dbReference>
<dbReference type="InterPro" id="IPR050504">
    <property type="entry name" value="IgSF_BTN/MOG"/>
</dbReference>
<evidence type="ECO:0000313" key="9">
    <source>
        <dbReference type="Proteomes" id="UP000261580"/>
    </source>
</evidence>
<organism evidence="8 9">
    <name type="scientific">Neolamprologus brichardi</name>
    <name type="common">Fairy cichlid</name>
    <name type="synonym">Lamprologus brichardi</name>
    <dbReference type="NCBI Taxonomy" id="32507"/>
    <lineage>
        <taxon>Eukaryota</taxon>
        <taxon>Metazoa</taxon>
        <taxon>Chordata</taxon>
        <taxon>Craniata</taxon>
        <taxon>Vertebrata</taxon>
        <taxon>Euteleostomi</taxon>
        <taxon>Actinopterygii</taxon>
        <taxon>Neopterygii</taxon>
        <taxon>Teleostei</taxon>
        <taxon>Neoteleostei</taxon>
        <taxon>Acanthomorphata</taxon>
        <taxon>Ovalentaria</taxon>
        <taxon>Cichlomorphae</taxon>
        <taxon>Cichliformes</taxon>
        <taxon>Cichlidae</taxon>
        <taxon>African cichlids</taxon>
        <taxon>Pseudocrenilabrinae</taxon>
        <taxon>Lamprologini</taxon>
        <taxon>Neolamprologus</taxon>
    </lineage>
</organism>
<dbReference type="InterPro" id="IPR003598">
    <property type="entry name" value="Ig_sub2"/>
</dbReference>
<dbReference type="InterPro" id="IPR013783">
    <property type="entry name" value="Ig-like_fold"/>
</dbReference>
<dbReference type="STRING" id="32507.ENSNBRP00000027144"/>
<evidence type="ECO:0000256" key="1">
    <source>
        <dbReference type="ARBA" id="ARBA00004370"/>
    </source>
</evidence>
<dbReference type="InterPro" id="IPR007110">
    <property type="entry name" value="Ig-like_dom"/>
</dbReference>
<keyword evidence="2" id="KW-0732">Signal</keyword>
<evidence type="ECO:0000256" key="4">
    <source>
        <dbReference type="ARBA" id="ARBA00023157"/>
    </source>
</evidence>
<keyword evidence="5" id="KW-0325">Glycoprotein</keyword>
<dbReference type="GeneTree" id="ENSGT01150000287195"/>
<dbReference type="InterPro" id="IPR036179">
    <property type="entry name" value="Ig-like_dom_sf"/>
</dbReference>
<dbReference type="OMA" id="FCACCKT"/>
<dbReference type="Pfam" id="PF07686">
    <property type="entry name" value="V-set"/>
    <property type="match status" value="1"/>
</dbReference>
<dbReference type="SUPFAM" id="SSF48726">
    <property type="entry name" value="Immunoglobulin"/>
    <property type="match status" value="1"/>
</dbReference>
<evidence type="ECO:0000313" key="8">
    <source>
        <dbReference type="Ensembl" id="ENSNBRP00000027144.1"/>
    </source>
</evidence>
<reference evidence="8" key="2">
    <citation type="submission" date="2025-09" db="UniProtKB">
        <authorList>
            <consortium name="Ensembl"/>
        </authorList>
    </citation>
    <scope>IDENTIFICATION</scope>
</reference>
<dbReference type="PANTHER" id="PTHR24100:SF151">
    <property type="entry name" value="ICOS LIGAND"/>
    <property type="match status" value="1"/>
</dbReference>
<dbReference type="GO" id="GO:0050852">
    <property type="term" value="P:T cell receptor signaling pathway"/>
    <property type="evidence" value="ECO:0007669"/>
    <property type="project" value="TreeGrafter"/>
</dbReference>
<evidence type="ECO:0000259" key="7">
    <source>
        <dbReference type="PROSITE" id="PS50835"/>
    </source>
</evidence>
<evidence type="ECO:0000256" key="5">
    <source>
        <dbReference type="ARBA" id="ARBA00023180"/>
    </source>
</evidence>
<dbReference type="GO" id="GO:0001817">
    <property type="term" value="P:regulation of cytokine production"/>
    <property type="evidence" value="ECO:0007669"/>
    <property type="project" value="TreeGrafter"/>
</dbReference>
<dbReference type="FunFam" id="2.60.40.10:FF:000142">
    <property type="entry name" value="V-set domain-containing T-cell activation inhibitor 1"/>
    <property type="match status" value="1"/>
</dbReference>
<protein>
    <recommendedName>
        <fullName evidence="7">Ig-like domain-containing protein</fullName>
    </recommendedName>
</protein>
<keyword evidence="9" id="KW-1185">Reference proteome</keyword>
<dbReference type="Ensembl" id="ENSNBRT00000027856.1">
    <property type="protein sequence ID" value="ENSNBRP00000027144.1"/>
    <property type="gene ID" value="ENSNBRG00000020706.1"/>
</dbReference>
<dbReference type="GO" id="GO:0009897">
    <property type="term" value="C:external side of plasma membrane"/>
    <property type="evidence" value="ECO:0007669"/>
    <property type="project" value="TreeGrafter"/>
</dbReference>
<dbReference type="AlphaFoldDB" id="A0A3Q4N567"/>
<dbReference type="GO" id="GO:1903037">
    <property type="term" value="P:regulation of leukocyte cell-cell adhesion"/>
    <property type="evidence" value="ECO:0007669"/>
    <property type="project" value="UniProtKB-ARBA"/>
</dbReference>
<keyword evidence="4" id="KW-1015">Disulfide bond</keyword>
<keyword evidence="6" id="KW-0393">Immunoglobulin domain</keyword>
<reference evidence="8" key="1">
    <citation type="submission" date="2025-08" db="UniProtKB">
        <authorList>
            <consortium name="Ensembl"/>
        </authorList>
    </citation>
    <scope>IDENTIFICATION</scope>
</reference>
<dbReference type="PROSITE" id="PS50835">
    <property type="entry name" value="IG_LIKE"/>
    <property type="match status" value="1"/>
</dbReference>
<dbReference type="InterPro" id="IPR003599">
    <property type="entry name" value="Ig_sub"/>
</dbReference>
<dbReference type="Proteomes" id="UP000261580">
    <property type="component" value="Unassembled WGS sequence"/>
</dbReference>
<keyword evidence="3" id="KW-0472">Membrane</keyword>
<dbReference type="GO" id="GO:0005102">
    <property type="term" value="F:signaling receptor binding"/>
    <property type="evidence" value="ECO:0007669"/>
    <property type="project" value="TreeGrafter"/>
</dbReference>
<evidence type="ECO:0000256" key="2">
    <source>
        <dbReference type="ARBA" id="ARBA00022729"/>
    </source>
</evidence>
<sequence length="149" mass="17091">MLQQSSQIVHFHLRPKLLFTMYFYISGVSDQKHITAESGHTVTLPCRAPNDDITITAVEWTRTDLKNEYVFFYRNKGFDPANQHPSFKNRVDLQDKQMKDGDVSLILKDVTTADNGTYECRVAQRKTNEEIATLNLISSIYLHVDPPGE</sequence>
<dbReference type="GO" id="GO:0050863">
    <property type="term" value="P:regulation of T cell activation"/>
    <property type="evidence" value="ECO:0007669"/>
    <property type="project" value="UniProtKB-ARBA"/>
</dbReference>
<proteinExistence type="predicted"/>
<dbReference type="Gene3D" id="2.60.40.10">
    <property type="entry name" value="Immunoglobulins"/>
    <property type="match status" value="1"/>
</dbReference>
<comment type="subcellular location">
    <subcellularLocation>
        <location evidence="1">Membrane</location>
    </subcellularLocation>
</comment>
<dbReference type="SMART" id="SM00406">
    <property type="entry name" value="IGv"/>
    <property type="match status" value="1"/>
</dbReference>
<accession>A0A3Q4N567</accession>
<dbReference type="SMART" id="SM00408">
    <property type="entry name" value="IGc2"/>
    <property type="match status" value="1"/>
</dbReference>
<name>A0A3Q4N567_NEOBR</name>